<keyword evidence="13" id="KW-0539">Nucleus</keyword>
<keyword evidence="5" id="KW-0677">Repeat</keyword>
<comment type="subcellular location">
    <subcellularLocation>
        <location evidence="1">Nucleus</location>
    </subcellularLocation>
</comment>
<reference evidence="21" key="5">
    <citation type="submission" date="2025-09" db="UniProtKB">
        <authorList>
            <consortium name="Ensembl"/>
        </authorList>
    </citation>
    <scope>IDENTIFICATION</scope>
</reference>
<evidence type="ECO:0000256" key="19">
    <source>
        <dbReference type="SAM" id="MobiDB-lite"/>
    </source>
</evidence>
<sequence length="439" mass="48424">GGAGAHRVLDVSSGTVEFGEVGFADGQEVGPESADGDLGQVGERLTGGTAKQEAAHLLVDERQWWEGDRGSEKLNEEARIIGPPPNSAPQPVKREEDDLCSYLDLDFLLSDLAPAESSVSVTVPATYPPLVATPKDRSHREPQASEEWRRPAATGISLVAELLSSDIPASPLGAVSLPAFGAPQSKTYTNLGAVERLGPSPQNPPARPHPQLRTQRGLVPATPSAKAGGHKPLLEPRPQGALDRALYPPQPPLRDPSGQLRSHQLPHFQVAPHYCHHQPQQQQLQPHLNYQLLAQYPSYYQPPRNYQGEFHLCSLKPGHDVGLEPLVGLLPPNTVPEPVKSRRSRKSWVKKRVASHSCLYPGCGKIYTKSSHLKAHHRTHTGEKPYHCTWEGCGWKFARSDELTRHFRKHTGHRPFQCHLCDRAFSRSDHLALHMKRHT</sequence>
<protein>
    <recommendedName>
        <fullName evidence="16">Krueppel-like factor 2</fullName>
    </recommendedName>
    <alternativeName>
        <fullName evidence="17">Lung krueppel-like factor</fullName>
    </alternativeName>
</protein>
<evidence type="ECO:0000256" key="13">
    <source>
        <dbReference type="ARBA" id="ARBA00023242"/>
    </source>
</evidence>
<dbReference type="GO" id="GO:0008270">
    <property type="term" value="F:zinc ion binding"/>
    <property type="evidence" value="ECO:0007669"/>
    <property type="project" value="UniProtKB-KW"/>
</dbReference>
<dbReference type="Gene3D" id="3.30.160.60">
    <property type="entry name" value="Classic Zinc Finger"/>
    <property type="match status" value="3"/>
</dbReference>
<accession>A0A4W3GB98</accession>
<dbReference type="InParanoid" id="A0A4W3GB98"/>
<evidence type="ECO:0000256" key="15">
    <source>
        <dbReference type="ARBA" id="ARBA00064490"/>
    </source>
</evidence>
<evidence type="ECO:0000256" key="17">
    <source>
        <dbReference type="ARBA" id="ARBA00080631"/>
    </source>
</evidence>
<dbReference type="InterPro" id="IPR036236">
    <property type="entry name" value="Znf_C2H2_sf"/>
</dbReference>
<keyword evidence="11" id="KW-0010">Activator</keyword>
<evidence type="ECO:0000256" key="14">
    <source>
        <dbReference type="ARBA" id="ARBA00055776"/>
    </source>
</evidence>
<evidence type="ECO:0000256" key="12">
    <source>
        <dbReference type="ARBA" id="ARBA00023163"/>
    </source>
</evidence>
<evidence type="ECO:0000313" key="21">
    <source>
        <dbReference type="Ensembl" id="ENSCMIP00000000516.1"/>
    </source>
</evidence>
<organism evidence="21 22">
    <name type="scientific">Callorhinchus milii</name>
    <name type="common">Ghost shark</name>
    <dbReference type="NCBI Taxonomy" id="7868"/>
    <lineage>
        <taxon>Eukaryota</taxon>
        <taxon>Metazoa</taxon>
        <taxon>Chordata</taxon>
        <taxon>Craniata</taxon>
        <taxon>Vertebrata</taxon>
        <taxon>Chondrichthyes</taxon>
        <taxon>Holocephali</taxon>
        <taxon>Chimaeriformes</taxon>
        <taxon>Callorhinchidae</taxon>
        <taxon>Callorhinchus</taxon>
    </lineage>
</organism>
<evidence type="ECO:0000256" key="9">
    <source>
        <dbReference type="ARBA" id="ARBA00023015"/>
    </source>
</evidence>
<keyword evidence="8" id="KW-0832">Ubl conjugation</keyword>
<reference evidence="21" key="4">
    <citation type="submission" date="2025-08" db="UniProtKB">
        <authorList>
            <consortium name="Ensembl"/>
        </authorList>
    </citation>
    <scope>IDENTIFICATION</scope>
</reference>
<proteinExistence type="inferred from homology"/>
<comment type="similarity">
    <text evidence="2">Belongs to the krueppel C2H2-type zinc-finger protein family.</text>
</comment>
<gene>
    <name evidence="21" type="primary">LOC103187547</name>
</gene>
<keyword evidence="9" id="KW-0805">Transcription regulation</keyword>
<evidence type="ECO:0000256" key="3">
    <source>
        <dbReference type="ARBA" id="ARBA00022553"/>
    </source>
</evidence>
<keyword evidence="3" id="KW-0597">Phosphoprotein</keyword>
<feature type="domain" description="C2H2-type" evidence="20">
    <location>
        <begin position="356"/>
        <end position="385"/>
    </location>
</feature>
<dbReference type="PANTHER" id="PTHR23235:SF109">
    <property type="entry name" value="KRUEPPEL-LIKE FACTOR 2"/>
    <property type="match status" value="1"/>
</dbReference>
<feature type="domain" description="C2H2-type" evidence="20">
    <location>
        <begin position="386"/>
        <end position="415"/>
    </location>
</feature>
<evidence type="ECO:0000256" key="7">
    <source>
        <dbReference type="ARBA" id="ARBA00022833"/>
    </source>
</evidence>
<feature type="region of interest" description="Disordered" evidence="19">
    <location>
        <begin position="194"/>
        <end position="260"/>
    </location>
</feature>
<dbReference type="Ensembl" id="ENSCMIT00000000560.1">
    <property type="protein sequence ID" value="ENSCMIP00000000516.1"/>
    <property type="gene ID" value="ENSCMIG00000000372.1"/>
</dbReference>
<keyword evidence="12" id="KW-0804">Transcription</keyword>
<evidence type="ECO:0000256" key="18">
    <source>
        <dbReference type="PROSITE-ProRule" id="PRU00042"/>
    </source>
</evidence>
<comment type="function">
    <text evidence="14">Transcription factor that binds to the CACCC box in the promoter of target genes such as HBB/beta globin or NOV and activates their transcription. Might be involved in transcriptional regulation by modulating the binding of the RARA nuclear receptor to RARE DNA elements.</text>
</comment>
<dbReference type="AlphaFoldDB" id="A0A4W3GB98"/>
<evidence type="ECO:0000256" key="2">
    <source>
        <dbReference type="ARBA" id="ARBA00006991"/>
    </source>
</evidence>
<reference evidence="22" key="1">
    <citation type="journal article" date="2006" name="Science">
        <title>Ancient noncoding elements conserved in the human genome.</title>
        <authorList>
            <person name="Venkatesh B."/>
            <person name="Kirkness E.F."/>
            <person name="Loh Y.H."/>
            <person name="Halpern A.L."/>
            <person name="Lee A.P."/>
            <person name="Johnson J."/>
            <person name="Dandona N."/>
            <person name="Viswanathan L.D."/>
            <person name="Tay A."/>
            <person name="Venter J.C."/>
            <person name="Strausberg R.L."/>
            <person name="Brenner S."/>
        </authorList>
    </citation>
    <scope>NUCLEOTIDE SEQUENCE [LARGE SCALE GENOMIC DNA]</scope>
</reference>
<dbReference type="PANTHER" id="PTHR23235">
    <property type="entry name" value="KRUEPPEL-LIKE TRANSCRIPTION FACTOR"/>
    <property type="match status" value="1"/>
</dbReference>
<dbReference type="Proteomes" id="UP000314986">
    <property type="component" value="Unassembled WGS sequence"/>
</dbReference>
<evidence type="ECO:0000256" key="6">
    <source>
        <dbReference type="ARBA" id="ARBA00022771"/>
    </source>
</evidence>
<keyword evidence="10" id="KW-0238">DNA-binding</keyword>
<reference evidence="22" key="2">
    <citation type="journal article" date="2007" name="PLoS Biol.">
        <title>Survey sequencing and comparative analysis of the elephant shark (Callorhinchus milii) genome.</title>
        <authorList>
            <person name="Venkatesh B."/>
            <person name="Kirkness E.F."/>
            <person name="Loh Y.H."/>
            <person name="Halpern A.L."/>
            <person name="Lee A.P."/>
            <person name="Johnson J."/>
            <person name="Dandona N."/>
            <person name="Viswanathan L.D."/>
            <person name="Tay A."/>
            <person name="Venter J.C."/>
            <person name="Strausberg R.L."/>
            <person name="Brenner S."/>
        </authorList>
    </citation>
    <scope>NUCLEOTIDE SEQUENCE [LARGE SCALE GENOMIC DNA]</scope>
</reference>
<dbReference type="OMA" id="NQANCVD"/>
<dbReference type="PROSITE" id="PS50157">
    <property type="entry name" value="ZINC_FINGER_C2H2_2"/>
    <property type="match status" value="3"/>
</dbReference>
<comment type="subunit">
    <text evidence="15">Interacts with WWP1.</text>
</comment>
<evidence type="ECO:0000259" key="20">
    <source>
        <dbReference type="PROSITE" id="PS50157"/>
    </source>
</evidence>
<dbReference type="FunFam" id="3.30.160.60:FF:001156">
    <property type="entry name" value="Zinc finger protein 407"/>
    <property type="match status" value="1"/>
</dbReference>
<evidence type="ECO:0000256" key="8">
    <source>
        <dbReference type="ARBA" id="ARBA00022843"/>
    </source>
</evidence>
<keyword evidence="4" id="KW-0479">Metal-binding</keyword>
<dbReference type="GO" id="GO:0045893">
    <property type="term" value="P:positive regulation of DNA-templated transcription"/>
    <property type="evidence" value="ECO:0007669"/>
    <property type="project" value="UniProtKB-ARBA"/>
</dbReference>
<evidence type="ECO:0000256" key="4">
    <source>
        <dbReference type="ARBA" id="ARBA00022723"/>
    </source>
</evidence>
<keyword evidence="22" id="KW-1185">Reference proteome</keyword>
<evidence type="ECO:0000256" key="1">
    <source>
        <dbReference type="ARBA" id="ARBA00004123"/>
    </source>
</evidence>
<feature type="region of interest" description="Disordered" evidence="19">
    <location>
        <begin position="130"/>
        <end position="150"/>
    </location>
</feature>
<dbReference type="SMART" id="SM00355">
    <property type="entry name" value="ZnF_C2H2"/>
    <property type="match status" value="3"/>
</dbReference>
<dbReference type="InterPro" id="IPR013087">
    <property type="entry name" value="Znf_C2H2_type"/>
</dbReference>
<reference evidence="22" key="3">
    <citation type="journal article" date="2014" name="Nature">
        <title>Elephant shark genome provides unique insights into gnathostome evolution.</title>
        <authorList>
            <consortium name="International Elephant Shark Genome Sequencing Consortium"/>
            <person name="Venkatesh B."/>
            <person name="Lee A.P."/>
            <person name="Ravi V."/>
            <person name="Maurya A.K."/>
            <person name="Lian M.M."/>
            <person name="Swann J.B."/>
            <person name="Ohta Y."/>
            <person name="Flajnik M.F."/>
            <person name="Sutoh Y."/>
            <person name="Kasahara M."/>
            <person name="Hoon S."/>
            <person name="Gangu V."/>
            <person name="Roy S.W."/>
            <person name="Irimia M."/>
            <person name="Korzh V."/>
            <person name="Kondrychyn I."/>
            <person name="Lim Z.W."/>
            <person name="Tay B.H."/>
            <person name="Tohari S."/>
            <person name="Kong K.W."/>
            <person name="Ho S."/>
            <person name="Lorente-Galdos B."/>
            <person name="Quilez J."/>
            <person name="Marques-Bonet T."/>
            <person name="Raney B.J."/>
            <person name="Ingham P.W."/>
            <person name="Tay A."/>
            <person name="Hillier L.W."/>
            <person name="Minx P."/>
            <person name="Boehm T."/>
            <person name="Wilson R.K."/>
            <person name="Brenner S."/>
            <person name="Warren W.C."/>
        </authorList>
    </citation>
    <scope>NUCLEOTIDE SEQUENCE [LARGE SCALE GENOMIC DNA]</scope>
</reference>
<dbReference type="SUPFAM" id="SSF57667">
    <property type="entry name" value="beta-beta-alpha zinc fingers"/>
    <property type="match status" value="2"/>
</dbReference>
<name>A0A4W3GB98_CALMI</name>
<evidence type="ECO:0000256" key="10">
    <source>
        <dbReference type="ARBA" id="ARBA00023125"/>
    </source>
</evidence>
<evidence type="ECO:0000256" key="11">
    <source>
        <dbReference type="ARBA" id="ARBA00023159"/>
    </source>
</evidence>
<dbReference type="PROSITE" id="PS00028">
    <property type="entry name" value="ZINC_FINGER_C2H2_1"/>
    <property type="match status" value="3"/>
</dbReference>
<dbReference type="FunFam" id="3.30.160.60:FF:000237">
    <property type="entry name" value="Krueppel-like factor 2"/>
    <property type="match status" value="1"/>
</dbReference>
<keyword evidence="6 18" id="KW-0863">Zinc-finger</keyword>
<evidence type="ECO:0000256" key="16">
    <source>
        <dbReference type="ARBA" id="ARBA00068012"/>
    </source>
</evidence>
<feature type="domain" description="C2H2-type" evidence="20">
    <location>
        <begin position="416"/>
        <end position="439"/>
    </location>
</feature>
<keyword evidence="7" id="KW-0862">Zinc</keyword>
<evidence type="ECO:0000256" key="5">
    <source>
        <dbReference type="ARBA" id="ARBA00022737"/>
    </source>
</evidence>
<dbReference type="GO" id="GO:0005634">
    <property type="term" value="C:nucleus"/>
    <property type="evidence" value="ECO:0007669"/>
    <property type="project" value="UniProtKB-SubCell"/>
</dbReference>
<dbReference type="GO" id="GO:0000978">
    <property type="term" value="F:RNA polymerase II cis-regulatory region sequence-specific DNA binding"/>
    <property type="evidence" value="ECO:0007669"/>
    <property type="project" value="TreeGrafter"/>
</dbReference>
<feature type="compositionally biased region" description="Basic and acidic residues" evidence="19">
    <location>
        <begin position="134"/>
        <end position="150"/>
    </location>
</feature>
<evidence type="ECO:0000313" key="22">
    <source>
        <dbReference type="Proteomes" id="UP000314986"/>
    </source>
</evidence>
<dbReference type="Pfam" id="PF00096">
    <property type="entry name" value="zf-C2H2"/>
    <property type="match status" value="3"/>
</dbReference>
<dbReference type="GO" id="GO:0000981">
    <property type="term" value="F:DNA-binding transcription factor activity, RNA polymerase II-specific"/>
    <property type="evidence" value="ECO:0007669"/>
    <property type="project" value="TreeGrafter"/>
</dbReference>
<dbReference type="GeneTree" id="ENSGT00940000163957"/>
<dbReference type="FunFam" id="3.30.160.60:FF:000018">
    <property type="entry name" value="Krueppel-like factor 15"/>
    <property type="match status" value="1"/>
</dbReference>